<keyword evidence="2" id="KW-1185">Reference proteome</keyword>
<dbReference type="AlphaFoldDB" id="A0AA39WSJ2"/>
<evidence type="ECO:0000313" key="2">
    <source>
        <dbReference type="Proteomes" id="UP001175000"/>
    </source>
</evidence>
<proteinExistence type="predicted"/>
<dbReference type="Proteomes" id="UP001175000">
    <property type="component" value="Unassembled WGS sequence"/>
</dbReference>
<name>A0AA39WSJ2_9PEZI</name>
<protein>
    <submittedName>
        <fullName evidence="1">Uncharacterized protein</fullName>
    </submittedName>
</protein>
<organism evidence="1 2">
    <name type="scientific">Immersiella caudata</name>
    <dbReference type="NCBI Taxonomy" id="314043"/>
    <lineage>
        <taxon>Eukaryota</taxon>
        <taxon>Fungi</taxon>
        <taxon>Dikarya</taxon>
        <taxon>Ascomycota</taxon>
        <taxon>Pezizomycotina</taxon>
        <taxon>Sordariomycetes</taxon>
        <taxon>Sordariomycetidae</taxon>
        <taxon>Sordariales</taxon>
        <taxon>Lasiosphaeriaceae</taxon>
        <taxon>Immersiella</taxon>
    </lineage>
</organism>
<evidence type="ECO:0000313" key="1">
    <source>
        <dbReference type="EMBL" id="KAK0620801.1"/>
    </source>
</evidence>
<gene>
    <name evidence="1" type="ORF">B0T14DRAFT_522168</name>
</gene>
<sequence>MMMMLVWGKRTITVYFLWVEQPAHEHEAPQEQESPHILMVVCCWLSTSRKFLF</sequence>
<accession>A0AA39WSJ2</accession>
<reference evidence="1" key="1">
    <citation type="submission" date="2023-06" db="EMBL/GenBank/DDBJ databases">
        <title>Genome-scale phylogeny and comparative genomics of the fungal order Sordariales.</title>
        <authorList>
            <consortium name="Lawrence Berkeley National Laboratory"/>
            <person name="Hensen N."/>
            <person name="Bonometti L."/>
            <person name="Westerberg I."/>
            <person name="Brannstrom I.O."/>
            <person name="Guillou S."/>
            <person name="Cros-Aarteil S."/>
            <person name="Calhoun S."/>
            <person name="Haridas S."/>
            <person name="Kuo A."/>
            <person name="Mondo S."/>
            <person name="Pangilinan J."/>
            <person name="Riley R."/>
            <person name="Labutti K."/>
            <person name="Andreopoulos B."/>
            <person name="Lipzen A."/>
            <person name="Chen C."/>
            <person name="Yanf M."/>
            <person name="Daum C."/>
            <person name="Ng V."/>
            <person name="Clum A."/>
            <person name="Steindorff A."/>
            <person name="Ohm R."/>
            <person name="Martin F."/>
            <person name="Silar P."/>
            <person name="Natvig D."/>
            <person name="Lalanne C."/>
            <person name="Gautier V."/>
            <person name="Ament-Velasquez S.L."/>
            <person name="Kruys A."/>
            <person name="Hutchinson M.I."/>
            <person name="Powell A.J."/>
            <person name="Barry K."/>
            <person name="Miller A.N."/>
            <person name="Grigoriev I.V."/>
            <person name="Debuchy R."/>
            <person name="Gladieux P."/>
            <person name="Thoren M.H."/>
            <person name="Johannesson H."/>
        </authorList>
    </citation>
    <scope>NUCLEOTIDE SEQUENCE</scope>
    <source>
        <strain evidence="1">CBS 606.72</strain>
    </source>
</reference>
<comment type="caution">
    <text evidence="1">The sequence shown here is derived from an EMBL/GenBank/DDBJ whole genome shotgun (WGS) entry which is preliminary data.</text>
</comment>
<dbReference type="EMBL" id="JAULSU010000004">
    <property type="protein sequence ID" value="KAK0620801.1"/>
    <property type="molecule type" value="Genomic_DNA"/>
</dbReference>